<organism evidence="2 3">
    <name type="scientific">Culter alburnus</name>
    <name type="common">Topmouth culter</name>
    <dbReference type="NCBI Taxonomy" id="194366"/>
    <lineage>
        <taxon>Eukaryota</taxon>
        <taxon>Metazoa</taxon>
        <taxon>Chordata</taxon>
        <taxon>Craniata</taxon>
        <taxon>Vertebrata</taxon>
        <taxon>Euteleostomi</taxon>
        <taxon>Actinopterygii</taxon>
        <taxon>Neopterygii</taxon>
        <taxon>Teleostei</taxon>
        <taxon>Ostariophysi</taxon>
        <taxon>Cypriniformes</taxon>
        <taxon>Xenocyprididae</taxon>
        <taxon>Xenocypridinae</taxon>
        <taxon>Culter</taxon>
    </lineage>
</organism>
<feature type="non-terminal residue" evidence="2">
    <location>
        <position position="1"/>
    </location>
</feature>
<gene>
    <name evidence="2" type="ORF">ABG768_009316</name>
</gene>
<sequence length="59" mass="6365">PPRNDIITRGRKSAARLRDVDTSLVRKMEAVGLVISQLPSHTKPGSESRLNGPPSIAAF</sequence>
<dbReference type="Proteomes" id="UP001479290">
    <property type="component" value="Unassembled WGS sequence"/>
</dbReference>
<reference evidence="2 3" key="1">
    <citation type="submission" date="2024-05" db="EMBL/GenBank/DDBJ databases">
        <title>A high-quality chromosomal-level genome assembly of Topmouth culter (Culter alburnus).</title>
        <authorList>
            <person name="Zhao H."/>
        </authorList>
    </citation>
    <scope>NUCLEOTIDE SEQUENCE [LARGE SCALE GENOMIC DNA]</scope>
    <source>
        <strain evidence="2">CATC2023</strain>
        <tissue evidence="2">Muscle</tissue>
    </source>
</reference>
<dbReference type="AlphaFoldDB" id="A0AAW1ZKV9"/>
<comment type="caution">
    <text evidence="2">The sequence shown here is derived from an EMBL/GenBank/DDBJ whole genome shotgun (WGS) entry which is preliminary data.</text>
</comment>
<feature type="region of interest" description="Disordered" evidence="1">
    <location>
        <begin position="38"/>
        <end position="59"/>
    </location>
</feature>
<dbReference type="EMBL" id="JAWDJR010000016">
    <property type="protein sequence ID" value="KAK9961533.1"/>
    <property type="molecule type" value="Genomic_DNA"/>
</dbReference>
<keyword evidence="3" id="KW-1185">Reference proteome</keyword>
<feature type="compositionally biased region" description="Polar residues" evidence="1">
    <location>
        <begin position="38"/>
        <end position="49"/>
    </location>
</feature>
<evidence type="ECO:0000256" key="1">
    <source>
        <dbReference type="SAM" id="MobiDB-lite"/>
    </source>
</evidence>
<name>A0AAW1ZKV9_CULAL</name>
<evidence type="ECO:0000313" key="3">
    <source>
        <dbReference type="Proteomes" id="UP001479290"/>
    </source>
</evidence>
<protein>
    <submittedName>
        <fullName evidence="2">Uncharacterized protein</fullName>
    </submittedName>
</protein>
<evidence type="ECO:0000313" key="2">
    <source>
        <dbReference type="EMBL" id="KAK9961533.1"/>
    </source>
</evidence>
<proteinExistence type="predicted"/>
<accession>A0AAW1ZKV9</accession>